<keyword evidence="13" id="KW-0548">Nucleotidyltransferase</keyword>
<dbReference type="GO" id="GO:0006310">
    <property type="term" value="P:DNA recombination"/>
    <property type="evidence" value="ECO:0007669"/>
    <property type="project" value="UniProtKB-KW"/>
</dbReference>
<evidence type="ECO:0000256" key="11">
    <source>
        <dbReference type="ARBA" id="ARBA00022908"/>
    </source>
</evidence>
<dbReference type="Pfam" id="PF22936">
    <property type="entry name" value="Pol_BBD"/>
    <property type="match status" value="1"/>
</dbReference>
<dbReference type="GO" id="GO:0015074">
    <property type="term" value="P:DNA integration"/>
    <property type="evidence" value="ECO:0007669"/>
    <property type="project" value="UniProtKB-KW"/>
</dbReference>
<keyword evidence="10" id="KW-0460">Magnesium</keyword>
<dbReference type="InterPro" id="IPR036397">
    <property type="entry name" value="RNaseH_sf"/>
</dbReference>
<dbReference type="Pfam" id="PF14223">
    <property type="entry name" value="Retrotran_gag_2"/>
    <property type="match status" value="1"/>
</dbReference>
<evidence type="ECO:0000256" key="3">
    <source>
        <dbReference type="ARBA" id="ARBA00022670"/>
    </source>
</evidence>
<dbReference type="InterPro" id="IPR054722">
    <property type="entry name" value="PolX-like_BBD"/>
</dbReference>
<dbReference type="GO" id="GO:0008233">
    <property type="term" value="F:peptidase activity"/>
    <property type="evidence" value="ECO:0007669"/>
    <property type="project" value="UniProtKB-KW"/>
</dbReference>
<keyword evidence="13" id="KW-0239">DNA-directed DNA polymerase</keyword>
<keyword evidence="9" id="KW-0067">ATP-binding</keyword>
<sequence length="518" mass="58678">MNTEVEPNPAIEKTKYFNSMDEAFGLLCLSISPELLFHVEAYITPNQVWNALEGLFAKQDEMRGHILEYELNSLDPRSFVNIQDFFTKFKALLLQLKGCSIDKSKEEGKLILSILSKLGLEYSIFVSTFHTVMLTIGATWKMHTLDTFIESLIHEQDKLIKMGTLKNSKAHALVVHASEKNNSKSNQQFKGKAKKDSDPRKEGKPKPLDGSTGSKEKRDNTGNSKCTYCNRGASHHMATTKDTLSSLKPYSSSPILIGDGSSVETTRIGRMEVGIGSFENVLHVPKISVNLLYVYQMTHTGTSKRVELTLDSVSIYDMQDNSKIVVGKVNHQSHLYTFSNFVSKSDSTLLLTHENDESIIWHEIFGHLNFRYMQQLSKQEMVKGFPTIEFSDGFCEGCALGKHPQEKFPMGHAWRASSLLELVDSDLTDPFPVPSMSQDKYVITFIDDCTRYTWVYFLKFKSEVFEHLKIFKAHAEKQSGKMIKILRIDKGGEYVNNDVQHFCDEAGIQLQNTVPYTL</sequence>
<dbReference type="GO" id="GO:0006508">
    <property type="term" value="P:proteolysis"/>
    <property type="evidence" value="ECO:0007669"/>
    <property type="project" value="UniProtKB-KW"/>
</dbReference>
<keyword evidence="6" id="KW-0547">Nucleotide-binding</keyword>
<keyword evidence="13" id="KW-0808">Transferase</keyword>
<evidence type="ECO:0000313" key="18">
    <source>
        <dbReference type="EMBL" id="KAH9291028.1"/>
    </source>
</evidence>
<evidence type="ECO:0000256" key="9">
    <source>
        <dbReference type="ARBA" id="ARBA00022840"/>
    </source>
</evidence>
<evidence type="ECO:0000256" key="13">
    <source>
        <dbReference type="ARBA" id="ARBA00022932"/>
    </source>
</evidence>
<comment type="caution">
    <text evidence="18">The sequence shown here is derived from an EMBL/GenBank/DDBJ whole genome shotgun (WGS) entry which is preliminary data.</text>
</comment>
<keyword evidence="8" id="KW-0378">Hydrolase</keyword>
<dbReference type="SUPFAM" id="SSF53098">
    <property type="entry name" value="Ribonuclease H-like"/>
    <property type="match status" value="1"/>
</dbReference>
<dbReference type="Gene3D" id="3.30.420.10">
    <property type="entry name" value="Ribonuclease H-like superfamily/Ribonuclease H"/>
    <property type="match status" value="1"/>
</dbReference>
<keyword evidence="3" id="KW-0645">Protease</keyword>
<dbReference type="InterPro" id="IPR012337">
    <property type="entry name" value="RNaseH-like_sf"/>
</dbReference>
<evidence type="ECO:0000256" key="10">
    <source>
        <dbReference type="ARBA" id="ARBA00022842"/>
    </source>
</evidence>
<organism evidence="18 19">
    <name type="scientific">Taxus chinensis</name>
    <name type="common">Chinese yew</name>
    <name type="synonym">Taxus wallichiana var. chinensis</name>
    <dbReference type="NCBI Taxonomy" id="29808"/>
    <lineage>
        <taxon>Eukaryota</taxon>
        <taxon>Viridiplantae</taxon>
        <taxon>Streptophyta</taxon>
        <taxon>Embryophyta</taxon>
        <taxon>Tracheophyta</taxon>
        <taxon>Spermatophyta</taxon>
        <taxon>Pinopsida</taxon>
        <taxon>Pinidae</taxon>
        <taxon>Conifers II</taxon>
        <taxon>Cupressales</taxon>
        <taxon>Taxaceae</taxon>
        <taxon>Taxus</taxon>
    </lineage>
</organism>
<dbReference type="InterPro" id="IPR039537">
    <property type="entry name" value="Retrotran_Ty1/copia-like"/>
</dbReference>
<dbReference type="GO" id="GO:0003964">
    <property type="term" value="F:RNA-directed DNA polymerase activity"/>
    <property type="evidence" value="ECO:0007669"/>
    <property type="project" value="UniProtKB-KW"/>
</dbReference>
<dbReference type="AlphaFoldDB" id="A0AA38C1R5"/>
<dbReference type="GO" id="GO:0005524">
    <property type="term" value="F:ATP binding"/>
    <property type="evidence" value="ECO:0007669"/>
    <property type="project" value="UniProtKB-KW"/>
</dbReference>
<keyword evidence="12" id="KW-0695">RNA-directed DNA polymerase</keyword>
<evidence type="ECO:0000256" key="7">
    <source>
        <dbReference type="ARBA" id="ARBA00022759"/>
    </source>
</evidence>
<evidence type="ECO:0000256" key="16">
    <source>
        <dbReference type="SAM" id="MobiDB-lite"/>
    </source>
</evidence>
<feature type="compositionally biased region" description="Basic and acidic residues" evidence="16">
    <location>
        <begin position="194"/>
        <end position="207"/>
    </location>
</feature>
<keyword evidence="7" id="KW-0255">Endonuclease</keyword>
<dbReference type="Pfam" id="PF00665">
    <property type="entry name" value="rve"/>
    <property type="match status" value="1"/>
</dbReference>
<keyword evidence="15" id="KW-0233">DNA recombination</keyword>
<dbReference type="PANTHER" id="PTHR42648:SF11">
    <property type="entry name" value="TRANSPOSON TY4-P GAG-POL POLYPROTEIN"/>
    <property type="match status" value="1"/>
</dbReference>
<dbReference type="Proteomes" id="UP000824469">
    <property type="component" value="Unassembled WGS sequence"/>
</dbReference>
<evidence type="ECO:0000256" key="8">
    <source>
        <dbReference type="ARBA" id="ARBA00022801"/>
    </source>
</evidence>
<gene>
    <name evidence="18" type="ORF">KI387_044157</name>
</gene>
<dbReference type="InterPro" id="IPR001584">
    <property type="entry name" value="Integrase_cat-core"/>
</dbReference>
<evidence type="ECO:0000256" key="4">
    <source>
        <dbReference type="ARBA" id="ARBA00022722"/>
    </source>
</evidence>
<dbReference type="GO" id="GO:0003676">
    <property type="term" value="F:nucleic acid binding"/>
    <property type="evidence" value="ECO:0007669"/>
    <property type="project" value="InterPro"/>
</dbReference>
<name>A0AA38C1R5_TAXCH</name>
<evidence type="ECO:0000256" key="1">
    <source>
        <dbReference type="ARBA" id="ARBA00002180"/>
    </source>
</evidence>
<keyword evidence="19" id="KW-1185">Reference proteome</keyword>
<evidence type="ECO:0000256" key="5">
    <source>
        <dbReference type="ARBA" id="ARBA00022723"/>
    </source>
</evidence>
<evidence type="ECO:0000256" key="6">
    <source>
        <dbReference type="ARBA" id="ARBA00022741"/>
    </source>
</evidence>
<keyword evidence="5" id="KW-0479">Metal-binding</keyword>
<accession>A0AA38C1R5</accession>
<dbReference type="GO" id="GO:0046872">
    <property type="term" value="F:metal ion binding"/>
    <property type="evidence" value="ECO:0007669"/>
    <property type="project" value="UniProtKB-KW"/>
</dbReference>
<evidence type="ECO:0000256" key="2">
    <source>
        <dbReference type="ARBA" id="ARBA00022612"/>
    </source>
</evidence>
<dbReference type="EMBL" id="JAHRHJ020003813">
    <property type="protein sequence ID" value="KAH9291028.1"/>
    <property type="molecule type" value="Genomic_DNA"/>
</dbReference>
<protein>
    <recommendedName>
        <fullName evidence="17">Integrase catalytic domain-containing protein</fullName>
    </recommendedName>
</protein>
<dbReference type="GO" id="GO:0004519">
    <property type="term" value="F:endonuclease activity"/>
    <property type="evidence" value="ECO:0007669"/>
    <property type="project" value="UniProtKB-KW"/>
</dbReference>
<feature type="region of interest" description="Disordered" evidence="16">
    <location>
        <begin position="177"/>
        <end position="230"/>
    </location>
</feature>
<keyword evidence="2" id="KW-1188">Viral release from host cell</keyword>
<dbReference type="PANTHER" id="PTHR42648">
    <property type="entry name" value="TRANSPOSASE, PUTATIVE-RELATED"/>
    <property type="match status" value="1"/>
</dbReference>
<keyword evidence="11" id="KW-0229">DNA integration</keyword>
<evidence type="ECO:0000256" key="15">
    <source>
        <dbReference type="ARBA" id="ARBA00023172"/>
    </source>
</evidence>
<dbReference type="GO" id="GO:0003887">
    <property type="term" value="F:DNA-directed DNA polymerase activity"/>
    <property type="evidence" value="ECO:0007669"/>
    <property type="project" value="UniProtKB-KW"/>
</dbReference>
<evidence type="ECO:0000256" key="12">
    <source>
        <dbReference type="ARBA" id="ARBA00022918"/>
    </source>
</evidence>
<dbReference type="Pfam" id="PF13976">
    <property type="entry name" value="gag_pre-integrs"/>
    <property type="match status" value="1"/>
</dbReference>
<evidence type="ECO:0000259" key="17">
    <source>
        <dbReference type="PROSITE" id="PS50994"/>
    </source>
</evidence>
<dbReference type="PROSITE" id="PS50994">
    <property type="entry name" value="INTEGRASE"/>
    <property type="match status" value="1"/>
</dbReference>
<evidence type="ECO:0000256" key="14">
    <source>
        <dbReference type="ARBA" id="ARBA00023113"/>
    </source>
</evidence>
<dbReference type="InterPro" id="IPR025724">
    <property type="entry name" value="GAG-pre-integrase_dom"/>
</dbReference>
<comment type="function">
    <text evidence="1">The aspartyl protease (PR) mediates the proteolytic cleavages of the Gag and Gag-Pol polyproteins after assembly of the VLP.</text>
</comment>
<feature type="domain" description="Integrase catalytic" evidence="17">
    <location>
        <begin position="405"/>
        <end position="518"/>
    </location>
</feature>
<reference evidence="18 19" key="1">
    <citation type="journal article" date="2021" name="Nat. Plants">
        <title>The Taxus genome provides insights into paclitaxel biosynthesis.</title>
        <authorList>
            <person name="Xiong X."/>
            <person name="Gou J."/>
            <person name="Liao Q."/>
            <person name="Li Y."/>
            <person name="Zhou Q."/>
            <person name="Bi G."/>
            <person name="Li C."/>
            <person name="Du R."/>
            <person name="Wang X."/>
            <person name="Sun T."/>
            <person name="Guo L."/>
            <person name="Liang H."/>
            <person name="Lu P."/>
            <person name="Wu Y."/>
            <person name="Zhang Z."/>
            <person name="Ro D.K."/>
            <person name="Shang Y."/>
            <person name="Huang S."/>
            <person name="Yan J."/>
        </authorList>
    </citation>
    <scope>NUCLEOTIDE SEQUENCE [LARGE SCALE GENOMIC DNA]</scope>
    <source>
        <strain evidence="18">Ta-2019</strain>
    </source>
</reference>
<keyword evidence="4" id="KW-0540">Nuclease</keyword>
<keyword evidence="14" id="KW-0917">Virion maturation</keyword>
<evidence type="ECO:0000313" key="19">
    <source>
        <dbReference type="Proteomes" id="UP000824469"/>
    </source>
</evidence>
<proteinExistence type="predicted"/>